<dbReference type="InterPro" id="IPR021345">
    <property type="entry name" value="DUF2961"/>
</dbReference>
<reference evidence="3" key="1">
    <citation type="journal article" date="2019" name="Int. J. Syst. Evol. Microbiol.">
        <title>The Global Catalogue of Microorganisms (GCM) 10K type strain sequencing project: providing services to taxonomists for standard genome sequencing and annotation.</title>
        <authorList>
            <consortium name="The Broad Institute Genomics Platform"/>
            <consortium name="The Broad Institute Genome Sequencing Center for Infectious Disease"/>
            <person name="Wu L."/>
            <person name="Ma J."/>
        </authorList>
    </citation>
    <scope>NUCLEOTIDE SEQUENCE [LARGE SCALE GENOMIC DNA]</scope>
    <source>
        <strain evidence="3">CCM 8947</strain>
    </source>
</reference>
<dbReference type="Proteomes" id="UP001597192">
    <property type="component" value="Unassembled WGS sequence"/>
</dbReference>
<comment type="caution">
    <text evidence="2">The sequence shown here is derived from an EMBL/GenBank/DDBJ whole genome shotgun (WGS) entry which is preliminary data.</text>
</comment>
<name>A0ABW4CQP2_9LACO</name>
<evidence type="ECO:0000313" key="2">
    <source>
        <dbReference type="EMBL" id="MFD1433282.1"/>
    </source>
</evidence>
<evidence type="ECO:0000256" key="1">
    <source>
        <dbReference type="SAM" id="MobiDB-lite"/>
    </source>
</evidence>
<accession>A0ABW4CQP2</accession>
<gene>
    <name evidence="2" type="ORF">ACFQ47_11455</name>
</gene>
<keyword evidence="3" id="KW-1185">Reference proteome</keyword>
<sequence>MSLLTDASRWHEARSRSLSAENPTGEPGCGGRATTGTGASAARELGVGWKVSPSVMVEPGATQLVGAITGPGVIRHIWLTCPPEVWRETVLQFFWDDAAVPAVNVPLGDFFCEGWGQRCNVNSMAVAVNPAGGMNCYWAMPFRKNARIQLINLGDREFPLYYQVDYTLEEVPADTLYFHATWRRSDPLPAKTLHELVPQISGRGQYVGTYLAYESHSTGWWGEGEMKFYLDEDREFPTICGTGTEDYFGGAWNFEQPAGEYGRYSTPFLGLPQVIKPDGLYQSQPRFGLYRWHLADAIRFTMGLRVTLQSLGWRSGGRYLAQQDDLATTAFLYLETPGCEALAQTLTADQLEIL</sequence>
<proteinExistence type="predicted"/>
<dbReference type="RefSeq" id="WP_125696160.1">
    <property type="nucleotide sequence ID" value="NZ_JBHTOG010000063.1"/>
</dbReference>
<dbReference type="Pfam" id="PF11175">
    <property type="entry name" value="DUF2961"/>
    <property type="match status" value="1"/>
</dbReference>
<protein>
    <submittedName>
        <fullName evidence="2">Glycoside hydrolase family 172 protein</fullName>
    </submittedName>
</protein>
<keyword evidence="2" id="KW-0378">Hydrolase</keyword>
<evidence type="ECO:0000313" key="3">
    <source>
        <dbReference type="Proteomes" id="UP001597192"/>
    </source>
</evidence>
<dbReference type="EMBL" id="JBHTOG010000063">
    <property type="protein sequence ID" value="MFD1433282.1"/>
    <property type="molecule type" value="Genomic_DNA"/>
</dbReference>
<dbReference type="GO" id="GO:0016787">
    <property type="term" value="F:hydrolase activity"/>
    <property type="evidence" value="ECO:0007669"/>
    <property type="project" value="UniProtKB-KW"/>
</dbReference>
<feature type="region of interest" description="Disordered" evidence="1">
    <location>
        <begin position="1"/>
        <end position="37"/>
    </location>
</feature>
<organism evidence="2 3">
    <name type="scientific">Lacticaseibacillus yichunensis</name>
    <dbReference type="NCBI Taxonomy" id="2486015"/>
    <lineage>
        <taxon>Bacteria</taxon>
        <taxon>Bacillati</taxon>
        <taxon>Bacillota</taxon>
        <taxon>Bacilli</taxon>
        <taxon>Lactobacillales</taxon>
        <taxon>Lactobacillaceae</taxon>
        <taxon>Lacticaseibacillus</taxon>
    </lineage>
</organism>
<dbReference type="Gene3D" id="2.60.120.1390">
    <property type="match status" value="1"/>
</dbReference>